<evidence type="ECO:0000259" key="5">
    <source>
        <dbReference type="PROSITE" id="PS50109"/>
    </source>
</evidence>
<dbReference type="RefSeq" id="WP_185039568.1">
    <property type="nucleotide sequence ID" value="NZ_BAABFG010000005.1"/>
</dbReference>
<keyword evidence="4" id="KW-0472">Membrane</keyword>
<dbReference type="EMBL" id="JACHNB010000001">
    <property type="protein sequence ID" value="MBB4738970.1"/>
    <property type="molecule type" value="Genomic_DNA"/>
</dbReference>
<dbReference type="Pfam" id="PF07730">
    <property type="entry name" value="HisKA_3"/>
    <property type="match status" value="1"/>
</dbReference>
<accession>A0A7W7GVC8</accession>
<dbReference type="InterPro" id="IPR005467">
    <property type="entry name" value="His_kinase_dom"/>
</dbReference>
<evidence type="ECO:0000256" key="1">
    <source>
        <dbReference type="ARBA" id="ARBA00022679"/>
    </source>
</evidence>
<comment type="caution">
    <text evidence="6">The sequence shown here is derived from an EMBL/GenBank/DDBJ whole genome shotgun (WGS) entry which is preliminary data.</text>
</comment>
<evidence type="ECO:0000313" key="6">
    <source>
        <dbReference type="EMBL" id="MBB4738970.1"/>
    </source>
</evidence>
<dbReference type="InterPro" id="IPR011712">
    <property type="entry name" value="Sig_transdc_His_kin_sub3_dim/P"/>
</dbReference>
<evidence type="ECO:0000256" key="2">
    <source>
        <dbReference type="ARBA" id="ARBA00022777"/>
    </source>
</evidence>
<feature type="transmembrane region" description="Helical" evidence="4">
    <location>
        <begin position="12"/>
        <end position="28"/>
    </location>
</feature>
<dbReference type="GO" id="GO:0016020">
    <property type="term" value="C:membrane"/>
    <property type="evidence" value="ECO:0007669"/>
    <property type="project" value="InterPro"/>
</dbReference>
<dbReference type="GO" id="GO:0000155">
    <property type="term" value="F:phosphorelay sensor kinase activity"/>
    <property type="evidence" value="ECO:0007669"/>
    <property type="project" value="InterPro"/>
</dbReference>
<keyword evidence="4" id="KW-0812">Transmembrane</keyword>
<evidence type="ECO:0000313" key="7">
    <source>
        <dbReference type="Proteomes" id="UP000546162"/>
    </source>
</evidence>
<dbReference type="SUPFAM" id="SSF55874">
    <property type="entry name" value="ATPase domain of HSP90 chaperone/DNA topoisomerase II/histidine kinase"/>
    <property type="match status" value="1"/>
</dbReference>
<dbReference type="CDD" id="cd16917">
    <property type="entry name" value="HATPase_UhpB-NarQ-NarX-like"/>
    <property type="match status" value="1"/>
</dbReference>
<dbReference type="AlphaFoldDB" id="A0A7W7GVC8"/>
<keyword evidence="4" id="KW-1133">Transmembrane helix</keyword>
<dbReference type="Gene3D" id="1.20.5.1930">
    <property type="match status" value="1"/>
</dbReference>
<keyword evidence="1" id="KW-0808">Transferase</keyword>
<dbReference type="Proteomes" id="UP000546162">
    <property type="component" value="Unassembled WGS sequence"/>
</dbReference>
<evidence type="ECO:0000256" key="4">
    <source>
        <dbReference type="SAM" id="Phobius"/>
    </source>
</evidence>
<keyword evidence="3" id="KW-0902">Two-component regulatory system</keyword>
<dbReference type="InterPro" id="IPR036890">
    <property type="entry name" value="HATPase_C_sf"/>
</dbReference>
<feature type="transmembrane region" description="Helical" evidence="4">
    <location>
        <begin position="40"/>
        <end position="57"/>
    </location>
</feature>
<keyword evidence="2 6" id="KW-0418">Kinase</keyword>
<dbReference type="InterPro" id="IPR050482">
    <property type="entry name" value="Sensor_HK_TwoCompSys"/>
</dbReference>
<dbReference type="SMART" id="SM00387">
    <property type="entry name" value="HATPase_c"/>
    <property type="match status" value="1"/>
</dbReference>
<gene>
    <name evidence="6" type="ORF">BJY16_002429</name>
</gene>
<dbReference type="Gene3D" id="3.30.565.10">
    <property type="entry name" value="Histidine kinase-like ATPase, C-terminal domain"/>
    <property type="match status" value="1"/>
</dbReference>
<organism evidence="6 7">
    <name type="scientific">Actinoplanes octamycinicus</name>
    <dbReference type="NCBI Taxonomy" id="135948"/>
    <lineage>
        <taxon>Bacteria</taxon>
        <taxon>Bacillati</taxon>
        <taxon>Actinomycetota</taxon>
        <taxon>Actinomycetes</taxon>
        <taxon>Micromonosporales</taxon>
        <taxon>Micromonosporaceae</taxon>
        <taxon>Actinoplanes</taxon>
    </lineage>
</organism>
<dbReference type="Pfam" id="PF02518">
    <property type="entry name" value="HATPase_c"/>
    <property type="match status" value="1"/>
</dbReference>
<name>A0A7W7GVC8_9ACTN</name>
<dbReference type="PANTHER" id="PTHR24421">
    <property type="entry name" value="NITRATE/NITRITE SENSOR PROTEIN NARX-RELATED"/>
    <property type="match status" value="1"/>
</dbReference>
<proteinExistence type="predicted"/>
<sequence length="392" mass="41089">MGGIPQPGRWVPLVIYGAVLAGGVYWELTGDSSGQPIRLIGFVAVIALLFALETVLWRRPPASTTAAAGLLVVRVLLFVAASALDGSGTARALIVLVPFLGYFAFGRPVAIALAGGCVALVVTGYTVRTPGWYRDAAYVSDLLMISIGLVLAVAMAAVAVAERGARARLERMLERVAELSTTTERNRLARDIHDSLGHHLTAISIQLEKASAFIHRDPALAEQALLDARSSAKHALSEVRRSVGALRDEPSGFSLRAALTELSDSVDDGLTVTVDITGEPDRHDAASLTALYRAAQEALTNARRHARAGRVSVAVTFDEAGARLVVADDGCGLAAAGERQRAGGDPPGFGLLGMRERVQLLGGEVSIDSPRDAGTVLTVTIPRPAAVVGEAR</sequence>
<feature type="transmembrane region" description="Helical" evidence="4">
    <location>
        <begin position="142"/>
        <end position="161"/>
    </location>
</feature>
<dbReference type="PROSITE" id="PS50109">
    <property type="entry name" value="HIS_KIN"/>
    <property type="match status" value="1"/>
</dbReference>
<reference evidence="6 7" key="1">
    <citation type="submission" date="2020-08" db="EMBL/GenBank/DDBJ databases">
        <title>Sequencing the genomes of 1000 actinobacteria strains.</title>
        <authorList>
            <person name="Klenk H.-P."/>
        </authorList>
    </citation>
    <scope>NUCLEOTIDE SEQUENCE [LARGE SCALE GENOMIC DNA]</scope>
    <source>
        <strain evidence="6 7">DSM 45809</strain>
    </source>
</reference>
<protein>
    <submittedName>
        <fullName evidence="6">Signal transduction histidine kinase</fullName>
    </submittedName>
</protein>
<dbReference type="InterPro" id="IPR003594">
    <property type="entry name" value="HATPase_dom"/>
</dbReference>
<feature type="transmembrane region" description="Helical" evidence="4">
    <location>
        <begin position="93"/>
        <end position="122"/>
    </location>
</feature>
<dbReference type="GO" id="GO:0046983">
    <property type="term" value="F:protein dimerization activity"/>
    <property type="evidence" value="ECO:0007669"/>
    <property type="project" value="InterPro"/>
</dbReference>
<keyword evidence="7" id="KW-1185">Reference proteome</keyword>
<evidence type="ECO:0000256" key="3">
    <source>
        <dbReference type="ARBA" id="ARBA00023012"/>
    </source>
</evidence>
<feature type="domain" description="Histidine kinase" evidence="5">
    <location>
        <begin position="291"/>
        <end position="385"/>
    </location>
</feature>